<dbReference type="InterPro" id="IPR031107">
    <property type="entry name" value="Small_HSP"/>
</dbReference>
<dbReference type="Pfam" id="PF00011">
    <property type="entry name" value="HSP20"/>
    <property type="match status" value="1"/>
</dbReference>
<evidence type="ECO:0000256" key="2">
    <source>
        <dbReference type="RuleBase" id="RU003616"/>
    </source>
</evidence>
<dbReference type="CDD" id="cd06464">
    <property type="entry name" value="ACD_sHsps-like"/>
    <property type="match status" value="1"/>
</dbReference>
<accession>A0A5C4SNJ7</accession>
<proteinExistence type="inferred from homology"/>
<feature type="domain" description="SHSP" evidence="3">
    <location>
        <begin position="59"/>
        <end position="174"/>
    </location>
</feature>
<gene>
    <name evidence="4" type="ORF">FGF67_05785</name>
</gene>
<evidence type="ECO:0000313" key="5">
    <source>
        <dbReference type="Proteomes" id="UP000308713"/>
    </source>
</evidence>
<comment type="similarity">
    <text evidence="1 2">Belongs to the small heat shock protein (HSP20) family.</text>
</comment>
<dbReference type="AlphaFoldDB" id="A0A5C4SNJ7"/>
<dbReference type="Proteomes" id="UP000308713">
    <property type="component" value="Unassembled WGS sequence"/>
</dbReference>
<dbReference type="InterPro" id="IPR002068">
    <property type="entry name" value="A-crystallin/Hsp20_dom"/>
</dbReference>
<dbReference type="SUPFAM" id="SSF49764">
    <property type="entry name" value="HSP20-like chaperones"/>
    <property type="match status" value="1"/>
</dbReference>
<dbReference type="Gene3D" id="2.60.40.790">
    <property type="match status" value="1"/>
</dbReference>
<sequence>MTTRLKQRRKNLLSGSDNRLLTPWTSSLARPWNDRFFHTRFKDLNNLIKVKDAYRNDFYEEGSVMPAMNVKEDKEYFEIEFAAPGFDKSDFEISMEDNMLHVHGEKAVSNEPNNTSYSRKEFSYKSFMRSIVLPKTVNVNTNISASYTRGILHIKLLKEKATEVASNKKIIIID</sequence>
<name>A0A5C4SNJ7_9FLAO</name>
<organism evidence="4 5">
    <name type="scientific">Allotamlana fucoidanivorans</name>
    <dbReference type="NCBI Taxonomy" id="2583814"/>
    <lineage>
        <taxon>Bacteria</taxon>
        <taxon>Pseudomonadati</taxon>
        <taxon>Bacteroidota</taxon>
        <taxon>Flavobacteriia</taxon>
        <taxon>Flavobacteriales</taxon>
        <taxon>Flavobacteriaceae</taxon>
        <taxon>Allotamlana</taxon>
    </lineage>
</organism>
<dbReference type="OrthoDB" id="9814487at2"/>
<reference evidence="4 5" key="1">
    <citation type="submission" date="2019-05" db="EMBL/GenBank/DDBJ databases">
        <title>Tamlana fucoidanivorans sp. nov., isolated from the surface of algae collected from Fujian province in China.</title>
        <authorList>
            <person name="Li J."/>
        </authorList>
    </citation>
    <scope>NUCLEOTIDE SEQUENCE [LARGE SCALE GENOMIC DNA]</scope>
    <source>
        <strain evidence="4 5">CW2-9</strain>
    </source>
</reference>
<evidence type="ECO:0000313" key="4">
    <source>
        <dbReference type="EMBL" id="TNJ45220.1"/>
    </source>
</evidence>
<protein>
    <submittedName>
        <fullName evidence="4">Hsp20/alpha crystallin family protein</fullName>
    </submittedName>
</protein>
<keyword evidence="5" id="KW-1185">Reference proteome</keyword>
<evidence type="ECO:0000256" key="1">
    <source>
        <dbReference type="PROSITE-ProRule" id="PRU00285"/>
    </source>
</evidence>
<dbReference type="PANTHER" id="PTHR11527">
    <property type="entry name" value="HEAT-SHOCK PROTEIN 20 FAMILY MEMBER"/>
    <property type="match status" value="1"/>
</dbReference>
<dbReference type="PROSITE" id="PS01031">
    <property type="entry name" value="SHSP"/>
    <property type="match status" value="1"/>
</dbReference>
<dbReference type="EMBL" id="VDCS01000005">
    <property type="protein sequence ID" value="TNJ45220.1"/>
    <property type="molecule type" value="Genomic_DNA"/>
</dbReference>
<dbReference type="InterPro" id="IPR008978">
    <property type="entry name" value="HSP20-like_chaperone"/>
</dbReference>
<comment type="caution">
    <text evidence="4">The sequence shown here is derived from an EMBL/GenBank/DDBJ whole genome shotgun (WGS) entry which is preliminary data.</text>
</comment>
<evidence type="ECO:0000259" key="3">
    <source>
        <dbReference type="PROSITE" id="PS01031"/>
    </source>
</evidence>
<dbReference type="RefSeq" id="WP_139695649.1">
    <property type="nucleotide sequence ID" value="NZ_CP074074.1"/>
</dbReference>